<dbReference type="Proteomes" id="UP001642464">
    <property type="component" value="Unassembled WGS sequence"/>
</dbReference>
<comment type="caution">
    <text evidence="1">The sequence shown here is derived from an EMBL/GenBank/DDBJ whole genome shotgun (WGS) entry which is preliminary data.</text>
</comment>
<feature type="non-terminal residue" evidence="1">
    <location>
        <position position="254"/>
    </location>
</feature>
<evidence type="ECO:0000313" key="2">
    <source>
        <dbReference type="Proteomes" id="UP001642464"/>
    </source>
</evidence>
<evidence type="ECO:0000313" key="1">
    <source>
        <dbReference type="EMBL" id="CAK9079215.1"/>
    </source>
</evidence>
<name>A0ABP0PT68_9DINO</name>
<protein>
    <submittedName>
        <fullName evidence="1">Uncharacterized protein</fullName>
    </submittedName>
</protein>
<organism evidence="1 2">
    <name type="scientific">Durusdinium trenchii</name>
    <dbReference type="NCBI Taxonomy" id="1381693"/>
    <lineage>
        <taxon>Eukaryota</taxon>
        <taxon>Sar</taxon>
        <taxon>Alveolata</taxon>
        <taxon>Dinophyceae</taxon>
        <taxon>Suessiales</taxon>
        <taxon>Symbiodiniaceae</taxon>
        <taxon>Durusdinium</taxon>
    </lineage>
</organism>
<sequence length="254" mass="27599">MSPCLVAVPRSALESASLQPGIERGERCECAARADKEKEQEDWGRSAHGVNMTPKNGRCDSNYTEGNRFRGYATIFLDGSAEHAVDCTMGSNIAQIFNSGTFSVRSEFRVREAMEGSWSETATQNRVLPLFDNGVGFGMDVFSDQIGLGTMDGAANSRISCPFTFSQGEDYVVRIFCTDFDCAVMVENVVICASVQAPGLQFVDPSGAGLVSIGTFRSLDDQGSLMSGGDIVEQDWRRIEVLDRDTRPTPQPTS</sequence>
<keyword evidence="2" id="KW-1185">Reference proteome</keyword>
<reference evidence="1 2" key="1">
    <citation type="submission" date="2024-02" db="EMBL/GenBank/DDBJ databases">
        <authorList>
            <person name="Chen Y."/>
            <person name="Shah S."/>
            <person name="Dougan E. K."/>
            <person name="Thang M."/>
            <person name="Chan C."/>
        </authorList>
    </citation>
    <scope>NUCLEOTIDE SEQUENCE [LARGE SCALE GENOMIC DNA]</scope>
</reference>
<dbReference type="EMBL" id="CAXAMM010038583">
    <property type="protein sequence ID" value="CAK9079215.1"/>
    <property type="molecule type" value="Genomic_DNA"/>
</dbReference>
<proteinExistence type="predicted"/>
<accession>A0ABP0PT68</accession>
<gene>
    <name evidence="1" type="ORF">SCF082_LOCUS37814</name>
</gene>